<feature type="region of interest" description="Disordered" evidence="5">
    <location>
        <begin position="1"/>
        <end position="20"/>
    </location>
</feature>
<dbReference type="OrthoDB" id="5532350at2759"/>
<dbReference type="RefSeq" id="XP_007735704.1">
    <property type="nucleotide sequence ID" value="XM_007737514.1"/>
</dbReference>
<evidence type="ECO:0000256" key="2">
    <source>
        <dbReference type="ARBA" id="ARBA00010901"/>
    </source>
</evidence>
<protein>
    <recommendedName>
        <fullName evidence="4">ATPase inhibitor, mitochondrial</fullName>
    </recommendedName>
</protein>
<comment type="subcellular location">
    <subcellularLocation>
        <location evidence="1">Mitochondrion</location>
    </subcellularLocation>
</comment>
<organism evidence="6 7">
    <name type="scientific">Capronia epimyces CBS 606.96</name>
    <dbReference type="NCBI Taxonomy" id="1182542"/>
    <lineage>
        <taxon>Eukaryota</taxon>
        <taxon>Fungi</taxon>
        <taxon>Dikarya</taxon>
        <taxon>Ascomycota</taxon>
        <taxon>Pezizomycotina</taxon>
        <taxon>Eurotiomycetes</taxon>
        <taxon>Chaetothyriomycetidae</taxon>
        <taxon>Chaetothyriales</taxon>
        <taxon>Herpotrichiellaceae</taxon>
        <taxon>Capronia</taxon>
    </lineage>
</organism>
<dbReference type="Proteomes" id="UP000019478">
    <property type="component" value="Unassembled WGS sequence"/>
</dbReference>
<reference evidence="6 7" key="1">
    <citation type="submission" date="2013-03" db="EMBL/GenBank/DDBJ databases">
        <title>The Genome Sequence of Capronia epimyces CBS 606.96.</title>
        <authorList>
            <consortium name="The Broad Institute Genomics Platform"/>
            <person name="Cuomo C."/>
            <person name="de Hoog S."/>
            <person name="Gorbushina A."/>
            <person name="Walker B."/>
            <person name="Young S.K."/>
            <person name="Zeng Q."/>
            <person name="Gargeya S."/>
            <person name="Fitzgerald M."/>
            <person name="Haas B."/>
            <person name="Abouelleil A."/>
            <person name="Allen A.W."/>
            <person name="Alvarado L."/>
            <person name="Arachchi H.M."/>
            <person name="Berlin A.M."/>
            <person name="Chapman S.B."/>
            <person name="Gainer-Dewar J."/>
            <person name="Goldberg J."/>
            <person name="Griggs A."/>
            <person name="Gujja S."/>
            <person name="Hansen M."/>
            <person name="Howarth C."/>
            <person name="Imamovic A."/>
            <person name="Ireland A."/>
            <person name="Larimer J."/>
            <person name="McCowan C."/>
            <person name="Murphy C."/>
            <person name="Pearson M."/>
            <person name="Poon T.W."/>
            <person name="Priest M."/>
            <person name="Roberts A."/>
            <person name="Saif S."/>
            <person name="Shea T."/>
            <person name="Sisk P."/>
            <person name="Sykes S."/>
            <person name="Wortman J."/>
            <person name="Nusbaum C."/>
            <person name="Birren B."/>
        </authorList>
    </citation>
    <scope>NUCLEOTIDE SEQUENCE [LARGE SCALE GENOMIC DNA]</scope>
    <source>
        <strain evidence="6 7">CBS 606.96</strain>
    </source>
</reference>
<accession>W9XVS9</accession>
<sequence>MSEGDTGAVRAGGVASGDSFNRREQALENVYFRQHELDNIKKMKEKLAAQRKHLDEVESHLIEMEQAASQRAAAEPENTQ</sequence>
<evidence type="ECO:0000256" key="1">
    <source>
        <dbReference type="ARBA" id="ARBA00004173"/>
    </source>
</evidence>
<dbReference type="GO" id="GO:0042030">
    <property type="term" value="F:ATPase inhibitor activity"/>
    <property type="evidence" value="ECO:0007669"/>
    <property type="project" value="InterPro"/>
</dbReference>
<keyword evidence="3" id="KW-0496">Mitochondrion</keyword>
<feature type="region of interest" description="Disordered" evidence="5">
    <location>
        <begin position="60"/>
        <end position="80"/>
    </location>
</feature>
<dbReference type="GeneID" id="19171504"/>
<dbReference type="AlphaFoldDB" id="W9XVS9"/>
<evidence type="ECO:0000313" key="6">
    <source>
        <dbReference type="EMBL" id="EXJ81116.1"/>
    </source>
</evidence>
<dbReference type="Gene3D" id="1.20.5.500">
    <property type="entry name" value="Single helix bin"/>
    <property type="match status" value="1"/>
</dbReference>
<comment type="function">
    <text evidence="4">Inhibits the enzyme activity of ATPase.</text>
</comment>
<comment type="caution">
    <text evidence="6">The sequence shown here is derived from an EMBL/GenBank/DDBJ whole genome shotgun (WGS) entry which is preliminary data.</text>
</comment>
<dbReference type="EMBL" id="AMGY01000006">
    <property type="protein sequence ID" value="EXJ81116.1"/>
    <property type="molecule type" value="Genomic_DNA"/>
</dbReference>
<dbReference type="eggNOG" id="ENOG502SCJG">
    <property type="taxonomic scope" value="Eukaryota"/>
</dbReference>
<evidence type="ECO:0000256" key="3">
    <source>
        <dbReference type="ARBA" id="ARBA00023128"/>
    </source>
</evidence>
<dbReference type="InterPro" id="IPR007648">
    <property type="entry name" value="ATPase_inhibitor_mt"/>
</dbReference>
<dbReference type="SUPFAM" id="SSF64602">
    <property type="entry name" value="F1 ATPase inhibitor, IF1, C-terminal domain"/>
    <property type="match status" value="1"/>
</dbReference>
<dbReference type="HOGENOM" id="CLU_145563_1_0_1"/>
<evidence type="ECO:0000256" key="4">
    <source>
        <dbReference type="RuleBase" id="RU368087"/>
    </source>
</evidence>
<comment type="similarity">
    <text evidence="2 4">Belongs to the ATPase inhibitor family.</text>
</comment>
<dbReference type="GO" id="GO:0005739">
    <property type="term" value="C:mitochondrion"/>
    <property type="evidence" value="ECO:0007669"/>
    <property type="project" value="UniProtKB-SubCell"/>
</dbReference>
<dbReference type="STRING" id="1182542.W9XVS9"/>
<name>W9XVS9_9EURO</name>
<dbReference type="Pfam" id="PF04568">
    <property type="entry name" value="IATP"/>
    <property type="match status" value="1"/>
</dbReference>
<evidence type="ECO:0000256" key="5">
    <source>
        <dbReference type="SAM" id="MobiDB-lite"/>
    </source>
</evidence>
<gene>
    <name evidence="6" type="ORF">A1O3_07404</name>
</gene>
<proteinExistence type="inferred from homology"/>
<keyword evidence="7" id="KW-1185">Reference proteome</keyword>
<evidence type="ECO:0000313" key="7">
    <source>
        <dbReference type="Proteomes" id="UP000019478"/>
    </source>
</evidence>